<reference key="2">
    <citation type="submission" date="2011-05" db="EMBL/GenBank/DDBJ databases">
        <title>The Genome Sequence of Magnaporthe oryzae 70-15.</title>
        <authorList>
            <consortium name="The Broad Institute Genome Sequencing Platform"/>
            <person name="Ma L.-J."/>
            <person name="Dead R."/>
            <person name="Young S.K."/>
            <person name="Zeng Q."/>
            <person name="Gargeya S."/>
            <person name="Fitzgerald M."/>
            <person name="Haas B."/>
            <person name="Abouelleil A."/>
            <person name="Alvarado L."/>
            <person name="Arachchi H.M."/>
            <person name="Berlin A."/>
            <person name="Brown A."/>
            <person name="Chapman S.B."/>
            <person name="Chen Z."/>
            <person name="Dunbar C."/>
            <person name="Freedman E."/>
            <person name="Gearin G."/>
            <person name="Gellesch M."/>
            <person name="Goldberg J."/>
            <person name="Griggs A."/>
            <person name="Gujja S."/>
            <person name="Heiman D."/>
            <person name="Howarth C."/>
            <person name="Larson L."/>
            <person name="Lui A."/>
            <person name="MacDonald P.J.P."/>
            <person name="Mehta T."/>
            <person name="Montmayeur A."/>
            <person name="Murphy C."/>
            <person name="Neiman D."/>
            <person name="Pearson M."/>
            <person name="Priest M."/>
            <person name="Roberts A."/>
            <person name="Saif S."/>
            <person name="Shea T."/>
            <person name="Shenoy N."/>
            <person name="Sisk P."/>
            <person name="Stolte C."/>
            <person name="Sykes S."/>
            <person name="Yandava C."/>
            <person name="Wortman J."/>
            <person name="Nusbaum C."/>
            <person name="Birren B."/>
        </authorList>
    </citation>
    <scope>NUCLEOTIDE SEQUENCE</scope>
    <source>
        <strain>70-15</strain>
    </source>
</reference>
<dbReference type="EMBL" id="CM001233">
    <property type="protein sequence ID" value="EHA51470.1"/>
    <property type="molecule type" value="Genomic_DNA"/>
</dbReference>
<proteinExistence type="predicted"/>
<dbReference type="VEuPathDB" id="FungiDB:MGG_16612"/>
<gene>
    <name evidence="2" type="ORF">MGG_16612</name>
</gene>
<sequence>MVYAVTARHTLENLSVLGAIDENSKLKRREKLQSSTRSRDALKSGGSGSLSDPWLGVEPSRDSEGPKSPVMAQALRAYRVVIA</sequence>
<dbReference type="HOGENOM" id="CLU_2543017_0_0_1"/>
<dbReference type="SMR" id="G4N0D2"/>
<dbReference type="AlphaFoldDB" id="G4N0D2"/>
<dbReference type="Proteomes" id="UP000009058">
    <property type="component" value="Chromosome 3"/>
</dbReference>
<keyword evidence="3" id="KW-1185">Reference proteome</keyword>
<reference evidence="2 3" key="1">
    <citation type="journal article" date="2005" name="Nature">
        <title>The genome sequence of the rice blast fungus Magnaporthe grisea.</title>
        <authorList>
            <person name="Dean R.A."/>
            <person name="Talbot N.J."/>
            <person name="Ebbole D.J."/>
            <person name="Farman M.L."/>
            <person name="Mitchell T.K."/>
            <person name="Orbach M.J."/>
            <person name="Thon M."/>
            <person name="Kulkarni R."/>
            <person name="Xu J.R."/>
            <person name="Pan H."/>
            <person name="Read N.D."/>
            <person name="Lee Y.H."/>
            <person name="Carbone I."/>
            <person name="Brown D."/>
            <person name="Oh Y.Y."/>
            <person name="Donofrio N."/>
            <person name="Jeong J.S."/>
            <person name="Soanes D.M."/>
            <person name="Djonovic S."/>
            <person name="Kolomiets E."/>
            <person name="Rehmeyer C."/>
            <person name="Li W."/>
            <person name="Harding M."/>
            <person name="Kim S."/>
            <person name="Lebrun M.H."/>
            <person name="Bohnert H."/>
            <person name="Coughlan S."/>
            <person name="Butler J."/>
            <person name="Calvo S."/>
            <person name="Ma L.J."/>
            <person name="Nicol R."/>
            <person name="Purcell S."/>
            <person name="Nusbaum C."/>
            <person name="Galagan J.E."/>
            <person name="Birren B.W."/>
        </authorList>
    </citation>
    <scope>NUCLEOTIDE SEQUENCE [LARGE SCALE GENOMIC DNA]</scope>
    <source>
        <strain evidence="3">70-15 / ATCC MYA-4617 / FGSC 8958</strain>
    </source>
</reference>
<dbReference type="KEGG" id="mgr:MGG_16612"/>
<evidence type="ECO:0000313" key="3">
    <source>
        <dbReference type="Proteomes" id="UP000009058"/>
    </source>
</evidence>
<protein>
    <submittedName>
        <fullName evidence="2">Uncharacterized protein</fullName>
    </submittedName>
</protein>
<organism evidence="2 3">
    <name type="scientific">Pyricularia oryzae (strain 70-15 / ATCC MYA-4617 / FGSC 8958)</name>
    <name type="common">Rice blast fungus</name>
    <name type="synonym">Magnaporthe oryzae</name>
    <dbReference type="NCBI Taxonomy" id="242507"/>
    <lineage>
        <taxon>Eukaryota</taxon>
        <taxon>Fungi</taxon>
        <taxon>Dikarya</taxon>
        <taxon>Ascomycota</taxon>
        <taxon>Pezizomycotina</taxon>
        <taxon>Sordariomycetes</taxon>
        <taxon>Sordariomycetidae</taxon>
        <taxon>Magnaporthales</taxon>
        <taxon>Pyriculariaceae</taxon>
        <taxon>Pyricularia</taxon>
    </lineage>
</organism>
<accession>G4N0D2</accession>
<evidence type="ECO:0000313" key="2">
    <source>
        <dbReference type="EMBL" id="EHA51470.1"/>
    </source>
</evidence>
<evidence type="ECO:0000256" key="1">
    <source>
        <dbReference type="SAM" id="MobiDB-lite"/>
    </source>
</evidence>
<feature type="region of interest" description="Disordered" evidence="1">
    <location>
        <begin position="28"/>
        <end position="70"/>
    </location>
</feature>
<dbReference type="GeneID" id="12987001"/>
<name>G4N0D2_PYRO7</name>
<dbReference type="RefSeq" id="XP_003711277.1">
    <property type="nucleotide sequence ID" value="XM_003711229.1"/>
</dbReference>
<dbReference type="InParanoid" id="G4N0D2"/>